<comment type="cofactor">
    <cofactor evidence="2">
        <name>Zn(2+)</name>
        <dbReference type="ChEBI" id="CHEBI:29105"/>
    </cofactor>
</comment>
<evidence type="ECO:0000259" key="14">
    <source>
        <dbReference type="Pfam" id="PF01433"/>
    </source>
</evidence>
<feature type="domain" description="Peptidase M1 membrane alanine aminopeptidase" evidence="14">
    <location>
        <begin position="317"/>
        <end position="463"/>
    </location>
</feature>
<keyword evidence="13" id="KW-0732">Signal</keyword>
<gene>
    <name evidence="16" type="ORF">AGRA3207_006032</name>
</gene>
<dbReference type="InterPro" id="IPR014782">
    <property type="entry name" value="Peptidase_M1_dom"/>
</dbReference>
<organism evidence="16 17">
    <name type="scientific">Actinomadura graeca</name>
    <dbReference type="NCBI Taxonomy" id="2750812"/>
    <lineage>
        <taxon>Bacteria</taxon>
        <taxon>Bacillati</taxon>
        <taxon>Actinomycetota</taxon>
        <taxon>Actinomycetes</taxon>
        <taxon>Streptosporangiales</taxon>
        <taxon>Thermomonosporaceae</taxon>
        <taxon>Actinomadura</taxon>
    </lineage>
</organism>
<evidence type="ECO:0000256" key="8">
    <source>
        <dbReference type="ARBA" id="ARBA00022801"/>
    </source>
</evidence>
<comment type="catalytic activity">
    <reaction evidence="1">
        <text>Release of an N-terminal amino acid, Xaa-|-Yaa- from a peptide, amide or arylamide. Xaa is preferably Ala, but may be most amino acids including Pro (slow action). When a terminal hydrophobic residue is followed by a prolyl residue, the two may be released as an intact Xaa-Pro dipeptide.</text>
        <dbReference type="EC" id="3.4.11.2"/>
    </reaction>
</comment>
<keyword evidence="8" id="KW-0378">Hydrolase</keyword>
<dbReference type="PROSITE" id="PS51257">
    <property type="entry name" value="PROKAR_LIPOPROTEIN"/>
    <property type="match status" value="1"/>
</dbReference>
<sequence length="473" mass="52174">MTTRIKPTMAAVTLTLACLVAPAPSATADTAGVQDRFTPGAPGVGDPYFPEEGNGGYDVGHYDLALDYDPASNALVATARIKARATQDLSRFDLDLKQLTVTGVEVDGRAAAFTRAGQELIVTPRRGLRKGKTFTVTVAYAGTPKPAERPDLGTFGWIRTPDGAYVVCEPDGASTWFPSNDHPTDKATYTYRVTVPEGTQVLSNGVPGGEWTRGGKSTFVWKERSPMASYLAMLAIGKFTVQKGETESGIPVVTAVAPNRADELKGIHEGTIQAIDWEEKVFGRYPFASTGGIRVGVDVAFSLETQSRPIYGYKPDTATIVHELAHQWFGNSVSLSRWKDVWLNEGFATYAEWLWDEQHGGPTVKQTFDNLYGKGDNWPYYDELWIKRRTGDPGTDELFTITPYWRGGLTLHALRERIGDKAFFALIKVWTRANRDGNVTTEQFVALAERISHQQLDGLFNAWLYTKEKPATW</sequence>
<keyword evidence="9" id="KW-0862">Zinc</keyword>
<dbReference type="InterPro" id="IPR050344">
    <property type="entry name" value="Peptidase_M1_aminopeptidases"/>
</dbReference>
<evidence type="ECO:0000256" key="13">
    <source>
        <dbReference type="SAM" id="SignalP"/>
    </source>
</evidence>
<dbReference type="SUPFAM" id="SSF63737">
    <property type="entry name" value="Leukotriene A4 hydrolase N-terminal domain"/>
    <property type="match status" value="1"/>
</dbReference>
<evidence type="ECO:0000256" key="10">
    <source>
        <dbReference type="ARBA" id="ARBA00023049"/>
    </source>
</evidence>
<evidence type="ECO:0000256" key="5">
    <source>
        <dbReference type="ARBA" id="ARBA00015611"/>
    </source>
</evidence>
<dbReference type="InterPro" id="IPR001930">
    <property type="entry name" value="Peptidase_M1"/>
</dbReference>
<dbReference type="PANTHER" id="PTHR11533:SF297">
    <property type="entry name" value="AMINOPEPTIDASE N"/>
    <property type="match status" value="1"/>
</dbReference>
<accession>A0ABX8R0S9</accession>
<dbReference type="InterPro" id="IPR027268">
    <property type="entry name" value="Peptidase_M4/M1_CTD_sf"/>
</dbReference>
<evidence type="ECO:0000313" key="16">
    <source>
        <dbReference type="EMBL" id="QXJ24660.1"/>
    </source>
</evidence>
<keyword evidence="10" id="KW-0482">Metalloprotease</keyword>
<dbReference type="EC" id="3.4.11.2" evidence="4"/>
<dbReference type="SUPFAM" id="SSF55486">
    <property type="entry name" value="Metalloproteases ('zincins'), catalytic domain"/>
    <property type="match status" value="1"/>
</dbReference>
<comment type="similarity">
    <text evidence="3">Belongs to the peptidase M1 family.</text>
</comment>
<dbReference type="EMBL" id="CP059572">
    <property type="protein sequence ID" value="QXJ24660.1"/>
    <property type="molecule type" value="Genomic_DNA"/>
</dbReference>
<keyword evidence="7" id="KW-0479">Metal-binding</keyword>
<dbReference type="Gene3D" id="1.10.390.10">
    <property type="entry name" value="Neutral Protease Domain 2"/>
    <property type="match status" value="1"/>
</dbReference>
<protein>
    <recommendedName>
        <fullName evidence="5">Aminopeptidase N</fullName>
        <ecNumber evidence="4">3.4.11.2</ecNumber>
    </recommendedName>
    <alternativeName>
        <fullName evidence="11">Alanine aminopeptidase</fullName>
    </alternativeName>
    <alternativeName>
        <fullName evidence="12">Lysyl aminopeptidase</fullName>
    </alternativeName>
</protein>
<feature type="signal peptide" evidence="13">
    <location>
        <begin position="1"/>
        <end position="28"/>
    </location>
</feature>
<dbReference type="PANTHER" id="PTHR11533">
    <property type="entry name" value="PROTEASE M1 ZINC METALLOPROTEASE"/>
    <property type="match status" value="1"/>
</dbReference>
<dbReference type="InterPro" id="IPR042097">
    <property type="entry name" value="Aminopeptidase_N-like_N_sf"/>
</dbReference>
<dbReference type="Gene3D" id="2.60.40.1730">
    <property type="entry name" value="tricorn interacting facor f3 domain"/>
    <property type="match status" value="1"/>
</dbReference>
<evidence type="ECO:0000256" key="2">
    <source>
        <dbReference type="ARBA" id="ARBA00001947"/>
    </source>
</evidence>
<dbReference type="Pfam" id="PF17900">
    <property type="entry name" value="Peptidase_M1_N"/>
    <property type="match status" value="1"/>
</dbReference>
<keyword evidence="17" id="KW-1185">Reference proteome</keyword>
<evidence type="ECO:0000256" key="9">
    <source>
        <dbReference type="ARBA" id="ARBA00022833"/>
    </source>
</evidence>
<dbReference type="InterPro" id="IPR045357">
    <property type="entry name" value="Aminopeptidase_N-like_N"/>
</dbReference>
<evidence type="ECO:0000256" key="3">
    <source>
        <dbReference type="ARBA" id="ARBA00010136"/>
    </source>
</evidence>
<evidence type="ECO:0000259" key="15">
    <source>
        <dbReference type="Pfam" id="PF17900"/>
    </source>
</evidence>
<reference evidence="16" key="1">
    <citation type="submission" date="2020-07" db="EMBL/GenBank/DDBJ databases">
        <authorList>
            <person name="Tarantini F.S."/>
            <person name="Hong K.W."/>
            <person name="Chan K.G."/>
        </authorList>
    </citation>
    <scope>NUCLEOTIDE SEQUENCE</scope>
    <source>
        <strain evidence="16">32-07</strain>
    </source>
</reference>
<dbReference type="RefSeq" id="WP_231330550.1">
    <property type="nucleotide sequence ID" value="NZ_CP059572.1"/>
</dbReference>
<feature type="domain" description="Aminopeptidase N-like N-terminal" evidence="15">
    <location>
        <begin position="61"/>
        <end position="231"/>
    </location>
</feature>
<dbReference type="Proteomes" id="UP001049518">
    <property type="component" value="Chromosome"/>
</dbReference>
<name>A0ABX8R0S9_9ACTN</name>
<keyword evidence="6" id="KW-0645">Protease</keyword>
<dbReference type="Pfam" id="PF01433">
    <property type="entry name" value="Peptidase_M1"/>
    <property type="match status" value="1"/>
</dbReference>
<evidence type="ECO:0000256" key="1">
    <source>
        <dbReference type="ARBA" id="ARBA00000098"/>
    </source>
</evidence>
<evidence type="ECO:0000256" key="6">
    <source>
        <dbReference type="ARBA" id="ARBA00022670"/>
    </source>
</evidence>
<proteinExistence type="inferred from homology"/>
<evidence type="ECO:0000256" key="12">
    <source>
        <dbReference type="ARBA" id="ARBA00031533"/>
    </source>
</evidence>
<evidence type="ECO:0000313" key="17">
    <source>
        <dbReference type="Proteomes" id="UP001049518"/>
    </source>
</evidence>
<evidence type="ECO:0000256" key="11">
    <source>
        <dbReference type="ARBA" id="ARBA00029811"/>
    </source>
</evidence>
<evidence type="ECO:0000256" key="7">
    <source>
        <dbReference type="ARBA" id="ARBA00022723"/>
    </source>
</evidence>
<dbReference type="CDD" id="cd09603">
    <property type="entry name" value="M1_APN_like"/>
    <property type="match status" value="1"/>
</dbReference>
<evidence type="ECO:0000256" key="4">
    <source>
        <dbReference type="ARBA" id="ARBA00012564"/>
    </source>
</evidence>
<feature type="chain" id="PRO_5046170193" description="Aminopeptidase N" evidence="13">
    <location>
        <begin position="29"/>
        <end position="473"/>
    </location>
</feature>
<dbReference type="PRINTS" id="PR00756">
    <property type="entry name" value="ALADIPTASE"/>
</dbReference>